<reference evidence="1" key="1">
    <citation type="journal article" date="2022" name="bioRxiv">
        <title>Sequencing and chromosome-scale assembly of the giantPleurodeles waltlgenome.</title>
        <authorList>
            <person name="Brown T."/>
            <person name="Elewa A."/>
            <person name="Iarovenko S."/>
            <person name="Subramanian E."/>
            <person name="Araus A.J."/>
            <person name="Petzold A."/>
            <person name="Susuki M."/>
            <person name="Suzuki K.-i.T."/>
            <person name="Hayashi T."/>
            <person name="Toyoda A."/>
            <person name="Oliveira C."/>
            <person name="Osipova E."/>
            <person name="Leigh N.D."/>
            <person name="Simon A."/>
            <person name="Yun M.H."/>
        </authorList>
    </citation>
    <scope>NUCLEOTIDE SEQUENCE</scope>
    <source>
        <strain evidence="1">20211129_DDA</strain>
        <tissue evidence="1">Liver</tissue>
    </source>
</reference>
<keyword evidence="2" id="KW-1185">Reference proteome</keyword>
<evidence type="ECO:0000313" key="1">
    <source>
        <dbReference type="EMBL" id="KAJ1114109.1"/>
    </source>
</evidence>
<dbReference type="EMBL" id="JANPWB010000012">
    <property type="protein sequence ID" value="KAJ1114109.1"/>
    <property type="molecule type" value="Genomic_DNA"/>
</dbReference>
<sequence length="133" mass="15433">MLESPLDWRRCSSRAPRRTGNKRNGDMATSLLGRGGVRVLRLSSRSELGCLPPGCPRCSSSSCRLSFVRSLFFRLRRRFLLALRVAREVRFPFLFFREPGYPGSLGVFRRHRCHGIRVWRRLRSRIGTPFPIL</sequence>
<name>A0AAV7NHG5_PLEWA</name>
<evidence type="ECO:0000313" key="2">
    <source>
        <dbReference type="Proteomes" id="UP001066276"/>
    </source>
</evidence>
<organism evidence="1 2">
    <name type="scientific">Pleurodeles waltl</name>
    <name type="common">Iberian ribbed newt</name>
    <dbReference type="NCBI Taxonomy" id="8319"/>
    <lineage>
        <taxon>Eukaryota</taxon>
        <taxon>Metazoa</taxon>
        <taxon>Chordata</taxon>
        <taxon>Craniata</taxon>
        <taxon>Vertebrata</taxon>
        <taxon>Euteleostomi</taxon>
        <taxon>Amphibia</taxon>
        <taxon>Batrachia</taxon>
        <taxon>Caudata</taxon>
        <taxon>Salamandroidea</taxon>
        <taxon>Salamandridae</taxon>
        <taxon>Pleurodelinae</taxon>
        <taxon>Pleurodeles</taxon>
    </lineage>
</organism>
<proteinExistence type="predicted"/>
<dbReference type="Proteomes" id="UP001066276">
    <property type="component" value="Chromosome 8"/>
</dbReference>
<accession>A0AAV7NHG5</accession>
<dbReference type="AlphaFoldDB" id="A0AAV7NHG5"/>
<gene>
    <name evidence="1" type="ORF">NDU88_002348</name>
</gene>
<comment type="caution">
    <text evidence="1">The sequence shown here is derived from an EMBL/GenBank/DDBJ whole genome shotgun (WGS) entry which is preliminary data.</text>
</comment>
<protein>
    <submittedName>
        <fullName evidence="1">Uncharacterized protein</fullName>
    </submittedName>
</protein>